<dbReference type="KEGG" id="mbr:MONBRDRAFT_28150"/>
<dbReference type="GeneID" id="5893931"/>
<dbReference type="Gene3D" id="1.25.40.10">
    <property type="entry name" value="Tetratricopeptide repeat domain"/>
    <property type="match status" value="1"/>
</dbReference>
<dbReference type="GO" id="GO:0016740">
    <property type="term" value="F:transferase activity"/>
    <property type="evidence" value="ECO:0007669"/>
    <property type="project" value="UniProtKB-KW"/>
</dbReference>
<dbReference type="RefSeq" id="XP_001748603.1">
    <property type="nucleotide sequence ID" value="XM_001748551.1"/>
</dbReference>
<dbReference type="GO" id="GO:0007010">
    <property type="term" value="P:cytoskeleton organization"/>
    <property type="evidence" value="ECO:0000318"/>
    <property type="project" value="GO_Central"/>
</dbReference>
<dbReference type="InParanoid" id="A9V7C5"/>
<evidence type="ECO:0000256" key="5">
    <source>
        <dbReference type="ARBA" id="ARBA00022771"/>
    </source>
</evidence>
<dbReference type="PROSITE" id="PS51873">
    <property type="entry name" value="TRIAD"/>
    <property type="match status" value="1"/>
</dbReference>
<keyword evidence="8" id="KW-0472">Membrane</keyword>
<dbReference type="InterPro" id="IPR019183">
    <property type="entry name" value="NAA25_NatB_aux_su"/>
</dbReference>
<dbReference type="CDD" id="cd20336">
    <property type="entry name" value="Rcat_RBR"/>
    <property type="match status" value="1"/>
</dbReference>
<name>A9V7C5_MONBE</name>
<dbReference type="Proteomes" id="UP000001357">
    <property type="component" value="Unassembled WGS sequence"/>
</dbReference>
<comment type="similarity">
    <text evidence="1">Belongs to the MDM20/NAA25 family.</text>
</comment>
<dbReference type="InterPro" id="IPR044066">
    <property type="entry name" value="TRIAD_supradom"/>
</dbReference>
<dbReference type="PANTHER" id="PTHR22767">
    <property type="entry name" value="N-TERMINAL ACETYLTRANSFERASE-RELATED"/>
    <property type="match status" value="1"/>
</dbReference>
<evidence type="ECO:0000259" key="9">
    <source>
        <dbReference type="PROSITE" id="PS51873"/>
    </source>
</evidence>
<keyword evidence="7" id="KW-0862">Zinc</keyword>
<feature type="transmembrane region" description="Helical" evidence="8">
    <location>
        <begin position="1352"/>
        <end position="1370"/>
    </location>
</feature>
<organism evidence="10 11">
    <name type="scientific">Monosiga brevicollis</name>
    <name type="common">Choanoflagellate</name>
    <dbReference type="NCBI Taxonomy" id="81824"/>
    <lineage>
        <taxon>Eukaryota</taxon>
        <taxon>Choanoflagellata</taxon>
        <taxon>Craspedida</taxon>
        <taxon>Salpingoecidae</taxon>
        <taxon>Monosiga</taxon>
    </lineage>
</organism>
<evidence type="ECO:0000256" key="6">
    <source>
        <dbReference type="ARBA" id="ARBA00022786"/>
    </source>
</evidence>
<dbReference type="InterPro" id="IPR011990">
    <property type="entry name" value="TPR-like_helical_dom_sf"/>
</dbReference>
<sequence>MAAMHQQHPRDKRVAKIHEAIRLGNFSQGLTLSQQTLKKDPGNKHALAFKALSLRCLGKHSECEEILAQFTDEDIHVDHVRVLEQCYLEVDDSENVLRLFRVLAEKMPKDEEMQIQYFMRLSIWRQHKLAQAQATNLFKLFKKQQFQDWAIMSLYLQTLDEKTLALYCMVLDATAQPKALLELLDRDTRAELGNGQLLPRGRDRVGKLMAALKGSQQHAQLNAVAQENLAALPDDWVSYLHYLDSAFALAEPAASAGDATDDTADEASYHSSEFKPHTQFADVQAHLEKLARQEFAKSGPCRGPFLALLEFHQRRGNPWTDVEPVLEQYLEKFGSKLCCFPDLQSYLDRLLDSGHTAQFLATVASSLQAAEARQESSVKLALRRGQERMFQRYCSSLASTEEQFSSLTAEYIETLPLGADLQSTELQYADTFALLAAHVALDLFAAQVSYTSTLAGEHTTLLRAVHLLEFALTKSSASSQLRLCLVRIYLLLGAGASALTHWRMLDIKSIQHDSIGYLMLETLPRIGGCEQALGLANEGLRFLSGAEASAQEALTRAFQHNTFPMIEEFYHMLHKLSKSTMATSSTCDALRIHFMTNAKTLTEMQSGFDLVVEDMPSDEVLASNGLADNRQFEVMDDFVRSTRSVDAAYVKELNARYLRFRCRLLRVLERTVDDNVDNFAEDMTALVADLAQVDQHQASLAAAATSEFVYPFTAVYDMPESGCKGDALTELVSRVGDAARALSQGYEAVAKQLNQRLAALEAATLPSSADLEVAVDSAEILASYRLIVLRILKRLELPESVPKPRRKTVTAVREAVTTAIATTVDLLVELRDKAANINKTWLSTRSEQTFEVQLPGLTEGPQWQTSMIRAIYASIHNICNAQVGYAAVTGSKKSSRVNDCHQRARAKIGLRDINDCPVAVSGARGGFSQLIFLKTALGPFIFALSLAIMTKQTTTTIPASGVPEAPPLPNQTRTAVLKTPQRPATAPLTSSNDSASVFALAAQVARSRRQTREARRASMLRKKRRPACLCHADGVWSADAISSTSCSSDTDSDSDTCSDSESNVDATSILSFALQHDIFSDAWEPPKCCSCTAAGSDSADSAAAATASAAEHQLSCLVCFEDIAAGSSTLHYTCQHGHTVCSGCLTRCLGVRAEDNNHFVNPFQCPGHCQESIPITTVRKAVHARDFDKLQDLHTRFLNPSTTSCPACHVAVDVGAAFPALECPSCHLSFCAYHGLDHAGAPCRPPRESLVARLRTKIWLWRTTRKCPNCLNRIEKNGGCPHMTCRCGYEMCWNCGGAYYRYGRSGHDQQLFPKLSELKFQCNSAKMWSLRVLAVLGIVPVGAVYLSGKYLVVYPLLCVTVGGLVSLRAVRRRLHRRALRREHAARARGVRPGHALLAVCI</sequence>
<accession>A9V7C5</accession>
<keyword evidence="8" id="KW-0812">Transmembrane</keyword>
<protein>
    <recommendedName>
        <fullName evidence="9">RING-type domain-containing protein</fullName>
    </recommendedName>
</protein>
<dbReference type="GO" id="GO:0031416">
    <property type="term" value="C:NatB complex"/>
    <property type="evidence" value="ECO:0000318"/>
    <property type="project" value="GO_Central"/>
</dbReference>
<dbReference type="InterPro" id="IPR013083">
    <property type="entry name" value="Znf_RING/FYVE/PHD"/>
</dbReference>
<keyword evidence="2" id="KW-0808">Transferase</keyword>
<evidence type="ECO:0000313" key="10">
    <source>
        <dbReference type="EMBL" id="EDQ86490.1"/>
    </source>
</evidence>
<keyword evidence="5" id="KW-0863">Zinc-finger</keyword>
<dbReference type="eggNOG" id="KOG1815">
    <property type="taxonomic scope" value="Eukaryota"/>
</dbReference>
<evidence type="ECO:0000256" key="7">
    <source>
        <dbReference type="ARBA" id="ARBA00022833"/>
    </source>
</evidence>
<evidence type="ECO:0000256" key="3">
    <source>
        <dbReference type="ARBA" id="ARBA00022723"/>
    </source>
</evidence>
<evidence type="ECO:0000313" key="11">
    <source>
        <dbReference type="Proteomes" id="UP000001357"/>
    </source>
</evidence>
<dbReference type="STRING" id="81824.A9V7C5"/>
<dbReference type="GO" id="GO:0008270">
    <property type="term" value="F:zinc ion binding"/>
    <property type="evidence" value="ECO:0007669"/>
    <property type="project" value="UniProtKB-KW"/>
</dbReference>
<keyword evidence="11" id="KW-1185">Reference proteome</keyword>
<dbReference type="Gene3D" id="1.20.120.1750">
    <property type="match status" value="1"/>
</dbReference>
<keyword evidence="6" id="KW-0833">Ubl conjugation pathway</keyword>
<reference evidence="10 11" key="1">
    <citation type="journal article" date="2008" name="Nature">
        <title>The genome of the choanoflagellate Monosiga brevicollis and the origin of metazoans.</title>
        <authorList>
            <consortium name="JGI Sequencing"/>
            <person name="King N."/>
            <person name="Westbrook M.J."/>
            <person name="Young S.L."/>
            <person name="Kuo A."/>
            <person name="Abedin M."/>
            <person name="Chapman J."/>
            <person name="Fairclough S."/>
            <person name="Hellsten U."/>
            <person name="Isogai Y."/>
            <person name="Letunic I."/>
            <person name="Marr M."/>
            <person name="Pincus D."/>
            <person name="Putnam N."/>
            <person name="Rokas A."/>
            <person name="Wright K.J."/>
            <person name="Zuzow R."/>
            <person name="Dirks W."/>
            <person name="Good M."/>
            <person name="Goodstein D."/>
            <person name="Lemons D."/>
            <person name="Li W."/>
            <person name="Lyons J.B."/>
            <person name="Morris A."/>
            <person name="Nichols S."/>
            <person name="Richter D.J."/>
            <person name="Salamov A."/>
            <person name="Bork P."/>
            <person name="Lim W.A."/>
            <person name="Manning G."/>
            <person name="Miller W.T."/>
            <person name="McGinnis W."/>
            <person name="Shapiro H."/>
            <person name="Tjian R."/>
            <person name="Grigoriev I.V."/>
            <person name="Rokhsar D."/>
        </authorList>
    </citation>
    <scope>NUCLEOTIDE SEQUENCE [LARGE SCALE GENOMIC DNA]</scope>
    <source>
        <strain evidence="11">MX1 / ATCC 50154</strain>
    </source>
</reference>
<feature type="transmembrane region" description="Helical" evidence="8">
    <location>
        <begin position="930"/>
        <end position="949"/>
    </location>
</feature>
<dbReference type="Pfam" id="PF09797">
    <property type="entry name" value="NatB_MDM20"/>
    <property type="match status" value="1"/>
</dbReference>
<dbReference type="eggNOG" id="KOG2053">
    <property type="taxonomic scope" value="Eukaryota"/>
</dbReference>
<keyword evidence="3" id="KW-0479">Metal-binding</keyword>
<feature type="transmembrane region" description="Helical" evidence="8">
    <location>
        <begin position="1328"/>
        <end position="1346"/>
    </location>
</feature>
<dbReference type="Pfam" id="PF22191">
    <property type="entry name" value="IBR_1"/>
    <property type="match status" value="1"/>
</dbReference>
<keyword evidence="4" id="KW-0677">Repeat</keyword>
<keyword evidence="8" id="KW-1133">Transmembrane helix</keyword>
<evidence type="ECO:0000256" key="4">
    <source>
        <dbReference type="ARBA" id="ARBA00022737"/>
    </source>
</evidence>
<evidence type="ECO:0000256" key="2">
    <source>
        <dbReference type="ARBA" id="ARBA00022679"/>
    </source>
</evidence>
<dbReference type="GO" id="GO:0010698">
    <property type="term" value="F:acetyltransferase activator activity"/>
    <property type="evidence" value="ECO:0000318"/>
    <property type="project" value="GO_Central"/>
</dbReference>
<evidence type="ECO:0000256" key="1">
    <source>
        <dbReference type="ARBA" id="ARBA00006298"/>
    </source>
</evidence>
<dbReference type="GO" id="GO:0005737">
    <property type="term" value="C:cytoplasm"/>
    <property type="evidence" value="ECO:0000318"/>
    <property type="project" value="GO_Central"/>
</dbReference>
<dbReference type="PANTHER" id="PTHR22767:SF3">
    <property type="entry name" value="N-ALPHA-ACETYLTRANSFERASE 25, NATB AUXILIARY SUBUNIT"/>
    <property type="match status" value="1"/>
</dbReference>
<feature type="domain" description="RING-type" evidence="9">
    <location>
        <begin position="1112"/>
        <end position="1326"/>
    </location>
</feature>
<dbReference type="SUPFAM" id="SSF57850">
    <property type="entry name" value="RING/U-box"/>
    <property type="match status" value="2"/>
</dbReference>
<evidence type="ECO:0000256" key="8">
    <source>
        <dbReference type="SAM" id="Phobius"/>
    </source>
</evidence>
<gene>
    <name evidence="10" type="ORF">MONBRDRAFT_28150</name>
</gene>
<dbReference type="EMBL" id="CH991565">
    <property type="protein sequence ID" value="EDQ86490.1"/>
    <property type="molecule type" value="Genomic_DNA"/>
</dbReference>
<dbReference type="Gene3D" id="3.30.40.10">
    <property type="entry name" value="Zinc/RING finger domain, C3HC4 (zinc finger)"/>
    <property type="match status" value="1"/>
</dbReference>
<proteinExistence type="inferred from homology"/>